<dbReference type="Gene3D" id="2.40.10.10">
    <property type="entry name" value="Trypsin-like serine proteases"/>
    <property type="match status" value="2"/>
</dbReference>
<dbReference type="Pfam" id="PF00089">
    <property type="entry name" value="Trypsin"/>
    <property type="match status" value="1"/>
</dbReference>
<dbReference type="InterPro" id="IPR001254">
    <property type="entry name" value="Trypsin_dom"/>
</dbReference>
<evidence type="ECO:0000256" key="1">
    <source>
        <dbReference type="ARBA" id="ARBA00023157"/>
    </source>
</evidence>
<keyword evidence="6" id="KW-1185">Reference proteome</keyword>
<protein>
    <recommendedName>
        <fullName evidence="4">Peptidase S1 domain-containing protein</fullName>
    </recommendedName>
</protein>
<dbReference type="Proteomes" id="UP000069940">
    <property type="component" value="Unassembled WGS sequence"/>
</dbReference>
<dbReference type="EnsemblMetazoa" id="AALFPA23_001766.R1363">
    <property type="protein sequence ID" value="AALFPA23_001766.P1363"/>
    <property type="gene ID" value="AALFPA23_001766"/>
</dbReference>
<dbReference type="InterPro" id="IPR051487">
    <property type="entry name" value="Ser/Thr_Proteases_Immune/Dev"/>
</dbReference>
<reference evidence="6" key="1">
    <citation type="journal article" date="2015" name="Proc. Natl. Acad. Sci. U.S.A.">
        <title>Genome sequence of the Asian Tiger mosquito, Aedes albopictus, reveals insights into its biology, genetics, and evolution.</title>
        <authorList>
            <person name="Chen X.G."/>
            <person name="Jiang X."/>
            <person name="Gu J."/>
            <person name="Xu M."/>
            <person name="Wu Y."/>
            <person name="Deng Y."/>
            <person name="Zhang C."/>
            <person name="Bonizzoni M."/>
            <person name="Dermauw W."/>
            <person name="Vontas J."/>
            <person name="Armbruster P."/>
            <person name="Huang X."/>
            <person name="Yang Y."/>
            <person name="Zhang H."/>
            <person name="He W."/>
            <person name="Peng H."/>
            <person name="Liu Y."/>
            <person name="Wu K."/>
            <person name="Chen J."/>
            <person name="Lirakis M."/>
            <person name="Topalis P."/>
            <person name="Van Leeuwen T."/>
            <person name="Hall A.B."/>
            <person name="Jiang X."/>
            <person name="Thorpe C."/>
            <person name="Mueller R.L."/>
            <person name="Sun C."/>
            <person name="Waterhouse R.M."/>
            <person name="Yan G."/>
            <person name="Tu Z.J."/>
            <person name="Fang X."/>
            <person name="James A.A."/>
        </authorList>
    </citation>
    <scope>NUCLEOTIDE SEQUENCE [LARGE SCALE GENOMIC DNA]</scope>
    <source>
        <strain evidence="6">Foshan</strain>
    </source>
</reference>
<reference evidence="5" key="2">
    <citation type="submission" date="2025-05" db="UniProtKB">
        <authorList>
            <consortium name="EnsemblMetazoa"/>
        </authorList>
    </citation>
    <scope>IDENTIFICATION</scope>
    <source>
        <strain evidence="5">Foshan</strain>
    </source>
</reference>
<name>A0ABM1XQ28_AEDAL</name>
<evidence type="ECO:0000313" key="5">
    <source>
        <dbReference type="EnsemblMetazoa" id="AALFPA23_001766.P1363"/>
    </source>
</evidence>
<dbReference type="PANTHER" id="PTHR24256">
    <property type="entry name" value="TRYPTASE-RELATED"/>
    <property type="match status" value="1"/>
</dbReference>
<proteinExistence type="inferred from homology"/>
<accession>A0ABM1XQ28</accession>
<dbReference type="SMART" id="SM00020">
    <property type="entry name" value="Tryp_SPc"/>
    <property type="match status" value="1"/>
</dbReference>
<evidence type="ECO:0000313" key="6">
    <source>
        <dbReference type="Proteomes" id="UP000069940"/>
    </source>
</evidence>
<keyword evidence="1" id="KW-1015">Disulfide bond</keyword>
<organism evidence="5 6">
    <name type="scientific">Aedes albopictus</name>
    <name type="common">Asian tiger mosquito</name>
    <name type="synonym">Stegomyia albopicta</name>
    <dbReference type="NCBI Taxonomy" id="7160"/>
    <lineage>
        <taxon>Eukaryota</taxon>
        <taxon>Metazoa</taxon>
        <taxon>Ecdysozoa</taxon>
        <taxon>Arthropoda</taxon>
        <taxon>Hexapoda</taxon>
        <taxon>Insecta</taxon>
        <taxon>Pterygota</taxon>
        <taxon>Neoptera</taxon>
        <taxon>Endopterygota</taxon>
        <taxon>Diptera</taxon>
        <taxon>Nematocera</taxon>
        <taxon>Culicoidea</taxon>
        <taxon>Culicidae</taxon>
        <taxon>Culicinae</taxon>
        <taxon>Aedini</taxon>
        <taxon>Aedes</taxon>
        <taxon>Stegomyia</taxon>
    </lineage>
</organism>
<dbReference type="PROSITE" id="PS50240">
    <property type="entry name" value="TRYPSIN_DOM"/>
    <property type="match status" value="1"/>
</dbReference>
<dbReference type="InterPro" id="IPR009003">
    <property type="entry name" value="Peptidase_S1_PA"/>
</dbReference>
<evidence type="ECO:0000256" key="3">
    <source>
        <dbReference type="ARBA" id="ARBA00024195"/>
    </source>
</evidence>
<evidence type="ECO:0000259" key="4">
    <source>
        <dbReference type="PROSITE" id="PS50240"/>
    </source>
</evidence>
<dbReference type="SUPFAM" id="SSF50494">
    <property type="entry name" value="Trypsin-like serine proteases"/>
    <property type="match status" value="1"/>
</dbReference>
<dbReference type="InterPro" id="IPR043504">
    <property type="entry name" value="Peptidase_S1_PA_chymotrypsin"/>
</dbReference>
<keyword evidence="2" id="KW-0325">Glycoprotein</keyword>
<comment type="similarity">
    <text evidence="3">Belongs to the peptidase S1 family. CLIP subfamily.</text>
</comment>
<evidence type="ECO:0000256" key="2">
    <source>
        <dbReference type="ARBA" id="ARBA00023180"/>
    </source>
</evidence>
<dbReference type="RefSeq" id="XP_062705562.1">
    <property type="nucleotide sequence ID" value="XM_062849578.1"/>
</dbReference>
<feature type="domain" description="Peptidase S1" evidence="4">
    <location>
        <begin position="1"/>
        <end position="198"/>
    </location>
</feature>
<sequence length="201" mass="22396">MNPSNSIMPAPAIVRLAELDLTKYENEFDIEIESIIRHPAYRFRYSYHDIALVRLADRLRFSDLVQLACLWNDEDSHPSSVIATGFGRMDIADEQGSDTLRKVQLDVQELSNCNKQYMGVRRFPLGMTKNQLCIGSSADSEDTCQADLGGAIQTLADPKRCIYHVLAVRSVGAACGTKMPAAYTKVASYLDWIEGIVWGSD</sequence>
<dbReference type="GeneID" id="115265520"/>
<dbReference type="CDD" id="cd00190">
    <property type="entry name" value="Tryp_SPc"/>
    <property type="match status" value="1"/>
</dbReference>